<accession>B6EH35</accession>
<keyword evidence="1" id="KW-0472">Membrane</keyword>
<protein>
    <submittedName>
        <fullName evidence="2">Membrane protein, putative phage protein</fullName>
    </submittedName>
</protein>
<dbReference type="HOGENOM" id="CLU_203352_0_0_6"/>
<keyword evidence="3" id="KW-1185">Reference proteome</keyword>
<evidence type="ECO:0000313" key="3">
    <source>
        <dbReference type="Proteomes" id="UP000001730"/>
    </source>
</evidence>
<sequence>MSLFVGYMWVEFNTYFFSIPINQHSEFALVQYAAITGVFIGFCKFYMDTGKRLNAD</sequence>
<reference evidence="2 3" key="1">
    <citation type="journal article" date="2008" name="BMC Genomics">
        <title>The genome sequence of the fish pathogen Aliivibrio salmonicida strain LFI1238 shows extensive evidence of gene decay.</title>
        <authorList>
            <person name="Hjerde E."/>
            <person name="Lorentzen M.S."/>
            <person name="Holden M.T."/>
            <person name="Seeger K."/>
            <person name="Paulsen S."/>
            <person name="Bason N."/>
            <person name="Churcher C."/>
            <person name="Harris D."/>
            <person name="Norbertczak H."/>
            <person name="Quail M.A."/>
            <person name="Sanders S."/>
            <person name="Thurston S."/>
            <person name="Parkhill J."/>
            <person name="Willassen N.P."/>
            <person name="Thomson N.R."/>
        </authorList>
    </citation>
    <scope>NUCLEOTIDE SEQUENCE [LARGE SCALE GENOMIC DNA]</scope>
    <source>
        <strain evidence="2 3">LFI1238</strain>
    </source>
</reference>
<feature type="transmembrane region" description="Helical" evidence="1">
    <location>
        <begin position="29"/>
        <end position="47"/>
    </location>
</feature>
<gene>
    <name evidence="2" type="ordered locus">VSAL_I0779</name>
</gene>
<evidence type="ECO:0000313" key="2">
    <source>
        <dbReference type="EMBL" id="CAQ78464.1"/>
    </source>
</evidence>
<dbReference type="Proteomes" id="UP000001730">
    <property type="component" value="Chromosome 1"/>
</dbReference>
<keyword evidence="1" id="KW-0812">Transmembrane</keyword>
<dbReference type="AlphaFoldDB" id="B6EH35"/>
<name>B6EH35_ALISL</name>
<keyword evidence="1" id="KW-1133">Transmembrane helix</keyword>
<dbReference type="EMBL" id="FM178379">
    <property type="protein sequence ID" value="CAQ78464.1"/>
    <property type="molecule type" value="Genomic_DNA"/>
</dbReference>
<dbReference type="KEGG" id="vsa:VSAL_I0779"/>
<evidence type="ECO:0000256" key="1">
    <source>
        <dbReference type="SAM" id="Phobius"/>
    </source>
</evidence>
<proteinExistence type="predicted"/>
<organism evidence="2 3">
    <name type="scientific">Aliivibrio salmonicida (strain LFI1238)</name>
    <name type="common">Vibrio salmonicida (strain LFI1238)</name>
    <dbReference type="NCBI Taxonomy" id="316275"/>
    <lineage>
        <taxon>Bacteria</taxon>
        <taxon>Pseudomonadati</taxon>
        <taxon>Pseudomonadota</taxon>
        <taxon>Gammaproteobacteria</taxon>
        <taxon>Vibrionales</taxon>
        <taxon>Vibrionaceae</taxon>
        <taxon>Aliivibrio</taxon>
    </lineage>
</organism>